<proteinExistence type="predicted"/>
<name>A0ABV4U1N2_9BACT</name>
<dbReference type="SUPFAM" id="SSF53756">
    <property type="entry name" value="UDP-Glycosyltransferase/glycogen phosphorylase"/>
    <property type="match status" value="1"/>
</dbReference>
<evidence type="ECO:0000313" key="1">
    <source>
        <dbReference type="EMBL" id="MFA9477508.1"/>
    </source>
</evidence>
<keyword evidence="2" id="KW-1185">Reference proteome</keyword>
<organism evidence="1 2">
    <name type="scientific">Natronomicrosphaera hydrolytica</name>
    <dbReference type="NCBI Taxonomy" id="3242702"/>
    <lineage>
        <taxon>Bacteria</taxon>
        <taxon>Pseudomonadati</taxon>
        <taxon>Planctomycetota</taxon>
        <taxon>Phycisphaerae</taxon>
        <taxon>Phycisphaerales</taxon>
        <taxon>Phycisphaeraceae</taxon>
        <taxon>Natronomicrosphaera</taxon>
    </lineage>
</organism>
<evidence type="ECO:0000313" key="2">
    <source>
        <dbReference type="Proteomes" id="UP001575105"/>
    </source>
</evidence>
<protein>
    <submittedName>
        <fullName evidence="1">Glycosyltransferase family 4 protein</fullName>
        <ecNumber evidence="1">2.4.-.-</ecNumber>
    </submittedName>
</protein>
<dbReference type="EC" id="2.4.-.-" evidence="1"/>
<dbReference type="PANTHER" id="PTHR12526:SF636">
    <property type="entry name" value="BLL3647 PROTEIN"/>
    <property type="match status" value="1"/>
</dbReference>
<reference evidence="1 2" key="1">
    <citation type="submission" date="2024-08" db="EMBL/GenBank/DDBJ databases">
        <title>Whole-genome sequencing of halo(alkali)philic microorganisms from hypersaline lakes.</title>
        <authorList>
            <person name="Sorokin D.Y."/>
            <person name="Merkel A.Y."/>
            <person name="Messina E."/>
            <person name="Yakimov M."/>
        </authorList>
    </citation>
    <scope>NUCLEOTIDE SEQUENCE [LARGE SCALE GENOMIC DNA]</scope>
    <source>
        <strain evidence="1 2">AB-hyl4</strain>
    </source>
</reference>
<dbReference type="GO" id="GO:0016757">
    <property type="term" value="F:glycosyltransferase activity"/>
    <property type="evidence" value="ECO:0007669"/>
    <property type="project" value="UniProtKB-KW"/>
</dbReference>
<dbReference type="Gene3D" id="3.40.50.2000">
    <property type="entry name" value="Glycogen Phosphorylase B"/>
    <property type="match status" value="1"/>
</dbReference>
<dbReference type="PANTHER" id="PTHR12526">
    <property type="entry name" value="GLYCOSYLTRANSFERASE"/>
    <property type="match status" value="1"/>
</dbReference>
<dbReference type="CDD" id="cd03801">
    <property type="entry name" value="GT4_PimA-like"/>
    <property type="match status" value="1"/>
</dbReference>
<dbReference type="Pfam" id="PF13692">
    <property type="entry name" value="Glyco_trans_1_4"/>
    <property type="match status" value="1"/>
</dbReference>
<keyword evidence="1" id="KW-0328">Glycosyltransferase</keyword>
<sequence length="363" mass="39195">MHHDHRVLFVVPDVGSNHMNRLRSLCLICDQIGWGWHVAGPSATGAIWQPLAGTPRWTEQTTITDGSKAALSSLAKRARLVVACKPMPECLLPAKRVARQHRLPLMIDIDDPDFDVRRAVYAQPQWKRLGKLPRRLGRLAKLAMAERLTRTLPGTTSNPMLQQRYGGIIVPHAIEDTGPGAPHVNNAPTVAFVGTVREHKGIDSLRRAVASIQDAQPVCLKITADAPADAKPWEQWLGTVSIESAHRLTAEADIMALPSIAVDYGTAQLPAKLLAGMMLGRAVIASDLPPIRWALADTGLLVEPGSTEALTEALTTLCDPQKRASFGKRARERALTMFTPAACAAVVASLFDQLTGSATPQAS</sequence>
<gene>
    <name evidence="1" type="ORF">ACERK3_04285</name>
</gene>
<accession>A0ABV4U1N2</accession>
<comment type="caution">
    <text evidence="1">The sequence shown here is derived from an EMBL/GenBank/DDBJ whole genome shotgun (WGS) entry which is preliminary data.</text>
</comment>
<dbReference type="Proteomes" id="UP001575105">
    <property type="component" value="Unassembled WGS sequence"/>
</dbReference>
<dbReference type="RefSeq" id="WP_425344430.1">
    <property type="nucleotide sequence ID" value="NZ_JBGUBD010000002.1"/>
</dbReference>
<keyword evidence="1" id="KW-0808">Transferase</keyword>
<dbReference type="EMBL" id="JBGUBD010000002">
    <property type="protein sequence ID" value="MFA9477508.1"/>
    <property type="molecule type" value="Genomic_DNA"/>
</dbReference>